<evidence type="ECO:0000256" key="3">
    <source>
        <dbReference type="ARBA" id="ARBA00022676"/>
    </source>
</evidence>
<comment type="subcellular location">
    <subcellularLocation>
        <location evidence="1">Cell membrane</location>
        <topology evidence="1">Multi-pass membrane protein</topology>
    </subcellularLocation>
</comment>
<dbReference type="Proteomes" id="UP000192907">
    <property type="component" value="Unassembled WGS sequence"/>
</dbReference>
<comment type="similarity">
    <text evidence="8">Belongs to the glycosyltransferase 2 family. GtrB subfamily.</text>
</comment>
<keyword evidence="5 9" id="KW-0812">Transmembrane</keyword>
<protein>
    <submittedName>
        <fullName evidence="11">Dolichol-phosphate mannosyltransferase</fullName>
    </submittedName>
</protein>
<keyword evidence="12" id="KW-1185">Reference proteome</keyword>
<dbReference type="CDD" id="cd04187">
    <property type="entry name" value="DPM1_like_bac"/>
    <property type="match status" value="1"/>
</dbReference>
<dbReference type="InterPro" id="IPR029044">
    <property type="entry name" value="Nucleotide-diphossugar_trans"/>
</dbReference>
<organism evidence="11 12">
    <name type="scientific">Pseudobacteriovorax antillogorgiicola</name>
    <dbReference type="NCBI Taxonomy" id="1513793"/>
    <lineage>
        <taxon>Bacteria</taxon>
        <taxon>Pseudomonadati</taxon>
        <taxon>Bdellovibrionota</taxon>
        <taxon>Oligoflexia</taxon>
        <taxon>Oligoflexales</taxon>
        <taxon>Pseudobacteriovoracaceae</taxon>
        <taxon>Pseudobacteriovorax</taxon>
    </lineage>
</organism>
<dbReference type="GO" id="GO:0005886">
    <property type="term" value="C:plasma membrane"/>
    <property type="evidence" value="ECO:0007669"/>
    <property type="project" value="UniProtKB-SubCell"/>
</dbReference>
<keyword evidence="3 11" id="KW-0328">Glycosyltransferase</keyword>
<dbReference type="GO" id="GO:0016757">
    <property type="term" value="F:glycosyltransferase activity"/>
    <property type="evidence" value="ECO:0007669"/>
    <property type="project" value="UniProtKB-KW"/>
</dbReference>
<evidence type="ECO:0000256" key="6">
    <source>
        <dbReference type="ARBA" id="ARBA00022989"/>
    </source>
</evidence>
<keyword evidence="2" id="KW-1003">Cell membrane</keyword>
<accession>A0A1Y6CMY1</accession>
<dbReference type="EMBL" id="FWZT01000022">
    <property type="protein sequence ID" value="SMF64324.1"/>
    <property type="molecule type" value="Genomic_DNA"/>
</dbReference>
<dbReference type="InterPro" id="IPR001173">
    <property type="entry name" value="Glyco_trans_2-like"/>
</dbReference>
<evidence type="ECO:0000313" key="11">
    <source>
        <dbReference type="EMBL" id="SMF64324.1"/>
    </source>
</evidence>
<gene>
    <name evidence="11" type="ORF">SAMN06296036_12227</name>
</gene>
<dbReference type="FunFam" id="3.90.550.10:FF:000079">
    <property type="entry name" value="Probable glycosyl transferase"/>
    <property type="match status" value="1"/>
</dbReference>
<dbReference type="OrthoDB" id="5291731at2"/>
<evidence type="ECO:0000313" key="12">
    <source>
        <dbReference type="Proteomes" id="UP000192907"/>
    </source>
</evidence>
<evidence type="ECO:0000256" key="5">
    <source>
        <dbReference type="ARBA" id="ARBA00022692"/>
    </source>
</evidence>
<evidence type="ECO:0000256" key="2">
    <source>
        <dbReference type="ARBA" id="ARBA00022475"/>
    </source>
</evidence>
<dbReference type="Pfam" id="PF00535">
    <property type="entry name" value="Glycos_transf_2"/>
    <property type="match status" value="1"/>
</dbReference>
<keyword evidence="4 11" id="KW-0808">Transferase</keyword>
<evidence type="ECO:0000256" key="4">
    <source>
        <dbReference type="ARBA" id="ARBA00022679"/>
    </source>
</evidence>
<evidence type="ECO:0000259" key="10">
    <source>
        <dbReference type="Pfam" id="PF00535"/>
    </source>
</evidence>
<dbReference type="PANTHER" id="PTHR48090:SF1">
    <property type="entry name" value="PROPHAGE BACTOPRENOL GLUCOSYL TRANSFERASE HOMOLOG"/>
    <property type="match status" value="1"/>
</dbReference>
<dbReference type="Gene3D" id="3.90.550.10">
    <property type="entry name" value="Spore Coat Polysaccharide Biosynthesis Protein SpsA, Chain A"/>
    <property type="match status" value="1"/>
</dbReference>
<dbReference type="InterPro" id="IPR050256">
    <property type="entry name" value="Glycosyltransferase_2"/>
</dbReference>
<dbReference type="AlphaFoldDB" id="A0A1Y6CMY1"/>
<name>A0A1Y6CMY1_9BACT</name>
<sequence length="345" mass="39563">MPTAIRYSLVIPVYNEEESLNKLYERVSKVIDQLDGPAEVILVDDGSRDRSFPMMRAIHERDPRFHALSLSRNFGHQMALTAGLDYARGEAIVTMDADLQDPPEVIFDLVKKWQEGNELVYAVRRSRDVDTIFKKYSAIAFYHILRKLASIEAPVNSADFRLVDRKVLLSFRKLREKNRYIRGLFSWLGYRQAEVYYDREARFAGETKYPFLKMLNLAFDAIVSFSSIPLKLCVSVGLAVAFISFLYGTWIIIAKTLSLETYISGWATLAVLMCFLGGLHMFLIGVLGEYLSRVYDEVRGRPLYLVSQILSDRALSNERTTNPEENLSVPLMRDYPKSHLPQDFA</sequence>
<evidence type="ECO:0000256" key="7">
    <source>
        <dbReference type="ARBA" id="ARBA00023136"/>
    </source>
</evidence>
<feature type="transmembrane region" description="Helical" evidence="9">
    <location>
        <begin position="265"/>
        <end position="291"/>
    </location>
</feature>
<dbReference type="STRING" id="1513793.SAMN06296036_12227"/>
<evidence type="ECO:0000256" key="1">
    <source>
        <dbReference type="ARBA" id="ARBA00004651"/>
    </source>
</evidence>
<dbReference type="SUPFAM" id="SSF53448">
    <property type="entry name" value="Nucleotide-diphospho-sugar transferases"/>
    <property type="match status" value="1"/>
</dbReference>
<reference evidence="12" key="1">
    <citation type="submission" date="2017-04" db="EMBL/GenBank/DDBJ databases">
        <authorList>
            <person name="Varghese N."/>
            <person name="Submissions S."/>
        </authorList>
    </citation>
    <scope>NUCLEOTIDE SEQUENCE [LARGE SCALE GENOMIC DNA]</scope>
    <source>
        <strain evidence="12">RKEM611</strain>
    </source>
</reference>
<feature type="domain" description="Glycosyltransferase 2-like" evidence="10">
    <location>
        <begin position="8"/>
        <end position="168"/>
    </location>
</feature>
<keyword evidence="7 9" id="KW-0472">Membrane</keyword>
<proteinExistence type="inferred from homology"/>
<keyword evidence="6 9" id="KW-1133">Transmembrane helix</keyword>
<evidence type="ECO:0000256" key="9">
    <source>
        <dbReference type="SAM" id="Phobius"/>
    </source>
</evidence>
<evidence type="ECO:0000256" key="8">
    <source>
        <dbReference type="ARBA" id="ARBA00038152"/>
    </source>
</evidence>
<dbReference type="PANTHER" id="PTHR48090">
    <property type="entry name" value="UNDECAPRENYL-PHOSPHATE 4-DEOXY-4-FORMAMIDO-L-ARABINOSE TRANSFERASE-RELATED"/>
    <property type="match status" value="1"/>
</dbReference>
<feature type="transmembrane region" description="Helical" evidence="9">
    <location>
        <begin position="232"/>
        <end position="253"/>
    </location>
</feature>
<dbReference type="RefSeq" id="WP_132323333.1">
    <property type="nucleotide sequence ID" value="NZ_FWZT01000022.1"/>
</dbReference>